<sequence length="517" mass="58001">MLTRRQILSAATITPLAGVPAIVKAQSWFAGYPFSLGVTSGDPAPDGFVIWTKLAPKPFEPHGGMPTVPLPVKWEVASDDRFKTIVASGEAIARPELGHSVHVEVAGLQPDRPYWYRFTLGGDQSSRGRARTLPLASASPKALKFGVAGCQNYEDGLFTAYRHLAREDDLAFVYHYGDFIYEYKKRGPNYDKDGLPAPQVRQHIGQDCIDVADYRLRYAQYLSDYDLQAARARHTWFPTFDDHEIQNNWVGDFDGKGEAPPEIFRLRRQAGLQAWYEYMPVRAAMIPRNGIITDMYREARYGDLLSIDFLDTRSFRTDQPCGDGFKPWCKDIDDPKAQVVSPEEESWLVRNMTRGQAKWNCVAQQVMMMSLDRRRYADETQKIYNIDTWAAYAAQRNRLLGKMRGLDNVVVLTGDEHQNFAGLLESDGKPVAVEFVSTSISSGGDGSDVRPGSEIMMKNSPELKFINDQRGYLVCEVTPDAWTTRFRVMDQVSEPGGAISTRASLTVPRGQPSISIA</sequence>
<dbReference type="InterPro" id="IPR018946">
    <property type="entry name" value="PhoD-like_MPP"/>
</dbReference>
<dbReference type="EMBL" id="VYQA01000009">
    <property type="protein sequence ID" value="KAA9028848.1"/>
    <property type="molecule type" value="Genomic_DNA"/>
</dbReference>
<dbReference type="AlphaFoldDB" id="A0A5J5I058"/>
<feature type="domain" description="Phospholipase D N-terminal" evidence="2">
    <location>
        <begin position="36"/>
        <end position="132"/>
    </location>
</feature>
<dbReference type="InterPro" id="IPR032093">
    <property type="entry name" value="PhoD_N"/>
</dbReference>
<proteinExistence type="predicted"/>
<dbReference type="RefSeq" id="WP_150425957.1">
    <property type="nucleotide sequence ID" value="NZ_VYQA01000009.1"/>
</dbReference>
<gene>
    <name evidence="4" type="ORF">F4U95_13015</name>
    <name evidence="3" type="ORF">F4U96_11885</name>
</gene>
<dbReference type="InterPro" id="IPR038607">
    <property type="entry name" value="PhoD-like_sf"/>
</dbReference>
<dbReference type="Pfam" id="PF09423">
    <property type="entry name" value="PhoD"/>
    <property type="match status" value="1"/>
</dbReference>
<dbReference type="Proteomes" id="UP000325933">
    <property type="component" value="Unassembled WGS sequence"/>
</dbReference>
<accession>A0A5J5I058</accession>
<dbReference type="InterPro" id="IPR052900">
    <property type="entry name" value="Phospholipid_Metab_Enz"/>
</dbReference>
<dbReference type="SUPFAM" id="SSF56300">
    <property type="entry name" value="Metallo-dependent phosphatases"/>
    <property type="match status" value="1"/>
</dbReference>
<dbReference type="Pfam" id="PF16655">
    <property type="entry name" value="PhoD_N"/>
    <property type="match status" value="1"/>
</dbReference>
<keyword evidence="6" id="KW-1185">Reference proteome</keyword>
<name>A0A5J5I058_9SPHN</name>
<dbReference type="EMBL" id="VYQB01000008">
    <property type="protein sequence ID" value="KAA9016279.1"/>
    <property type="molecule type" value="Genomic_DNA"/>
</dbReference>
<protein>
    <submittedName>
        <fullName evidence="4">Alkaline phosphatase</fullName>
    </submittedName>
</protein>
<feature type="domain" description="PhoD-like phosphatase metallophosphatase" evidence="1">
    <location>
        <begin position="145"/>
        <end position="486"/>
    </location>
</feature>
<dbReference type="PANTHER" id="PTHR43606:SF2">
    <property type="entry name" value="ALKALINE PHOSPHATASE FAMILY PROTEIN (AFU_ORTHOLOGUE AFUA_5G03860)"/>
    <property type="match status" value="1"/>
</dbReference>
<dbReference type="InterPro" id="IPR029052">
    <property type="entry name" value="Metallo-depent_PP-like"/>
</dbReference>
<dbReference type="Gene3D" id="3.60.21.70">
    <property type="entry name" value="PhoD-like phosphatase"/>
    <property type="match status" value="1"/>
</dbReference>
<evidence type="ECO:0000313" key="6">
    <source>
        <dbReference type="Proteomes" id="UP000326364"/>
    </source>
</evidence>
<dbReference type="Gene3D" id="2.60.40.380">
    <property type="entry name" value="Purple acid phosphatase-like, N-terminal"/>
    <property type="match status" value="1"/>
</dbReference>
<organism evidence="4 5">
    <name type="scientific">Sphingobium limneticum</name>
    <dbReference type="NCBI Taxonomy" id="1007511"/>
    <lineage>
        <taxon>Bacteria</taxon>
        <taxon>Pseudomonadati</taxon>
        <taxon>Pseudomonadota</taxon>
        <taxon>Alphaproteobacteria</taxon>
        <taxon>Sphingomonadales</taxon>
        <taxon>Sphingomonadaceae</taxon>
        <taxon>Sphingobium</taxon>
    </lineage>
</organism>
<dbReference type="PANTHER" id="PTHR43606">
    <property type="entry name" value="PHOSPHATASE, PUTATIVE (AFU_ORTHOLOGUE AFUA_6G08710)-RELATED"/>
    <property type="match status" value="1"/>
</dbReference>
<comment type="caution">
    <text evidence="4">The sequence shown here is derived from an EMBL/GenBank/DDBJ whole genome shotgun (WGS) entry which is preliminary data.</text>
</comment>
<evidence type="ECO:0000313" key="4">
    <source>
        <dbReference type="EMBL" id="KAA9028848.1"/>
    </source>
</evidence>
<dbReference type="CDD" id="cd07389">
    <property type="entry name" value="MPP_PhoD"/>
    <property type="match status" value="1"/>
</dbReference>
<evidence type="ECO:0000313" key="3">
    <source>
        <dbReference type="EMBL" id="KAA9016279.1"/>
    </source>
</evidence>
<evidence type="ECO:0000259" key="1">
    <source>
        <dbReference type="Pfam" id="PF09423"/>
    </source>
</evidence>
<evidence type="ECO:0000313" key="5">
    <source>
        <dbReference type="Proteomes" id="UP000325933"/>
    </source>
</evidence>
<reference evidence="5 6" key="1">
    <citation type="submission" date="2019-09" db="EMBL/GenBank/DDBJ databases">
        <authorList>
            <person name="Feng G."/>
        </authorList>
    </citation>
    <scope>NUCLEOTIDE SEQUENCE [LARGE SCALE GENOMIC DNA]</scope>
    <source>
        <strain evidence="4 5">KACC 19283</strain>
        <strain evidence="3 6">KACC 19284</strain>
    </source>
</reference>
<dbReference type="Proteomes" id="UP000326364">
    <property type="component" value="Unassembled WGS sequence"/>
</dbReference>
<evidence type="ECO:0000259" key="2">
    <source>
        <dbReference type="Pfam" id="PF16655"/>
    </source>
</evidence>